<gene>
    <name evidence="2" type="ORF">DFH08DRAFT_303368</name>
</gene>
<feature type="compositionally biased region" description="Polar residues" evidence="1">
    <location>
        <begin position="23"/>
        <end position="36"/>
    </location>
</feature>
<organism evidence="2 3">
    <name type="scientific">Mycena albidolilacea</name>
    <dbReference type="NCBI Taxonomy" id="1033008"/>
    <lineage>
        <taxon>Eukaryota</taxon>
        <taxon>Fungi</taxon>
        <taxon>Dikarya</taxon>
        <taxon>Basidiomycota</taxon>
        <taxon>Agaricomycotina</taxon>
        <taxon>Agaricomycetes</taxon>
        <taxon>Agaricomycetidae</taxon>
        <taxon>Agaricales</taxon>
        <taxon>Marasmiineae</taxon>
        <taxon>Mycenaceae</taxon>
        <taxon>Mycena</taxon>
    </lineage>
</organism>
<dbReference type="InterPro" id="IPR036047">
    <property type="entry name" value="F-box-like_dom_sf"/>
</dbReference>
<evidence type="ECO:0000313" key="3">
    <source>
        <dbReference type="Proteomes" id="UP001218218"/>
    </source>
</evidence>
<evidence type="ECO:0000313" key="2">
    <source>
        <dbReference type="EMBL" id="KAJ7334276.1"/>
    </source>
</evidence>
<dbReference type="Gene3D" id="1.20.1280.50">
    <property type="match status" value="1"/>
</dbReference>
<sequence>MRHFFHRFIPCHDPASTMNMLVPNTTSLSSSPQNSVEHAEQRRARQNELAPISRIPPEILADIFVRCIPTSIRRLRSDMSWLNVTRVSSRWRNVALSCPDFWSTLIISHPKWTPVMLLRSKMASLVVRVDLKKDHANSPEPILLEHASRLGTLDIRSPPHQLSTFLTNLKHAGSAPRLQDIKVVNTDADSLGMWLPGNLFRRTEIIESRRVGTHPGIRLHLECCAFPWDSPWYSHLTHLHLQNINPAQRPTLQTFLTILAGSPNLETLTIFGCSPTTNDCGFTVQLPRLTALTIKTGSLYACLRVLENLVIPSSATIDATVKGHDRDVEGHYELFSIFSKDPSPNTYDTVRIENMTASFRCSLHHSARPEWFRKLRIDAAWNYLHAVDIMQTICDHLDLSNVTTLHLRGMDCLPPPSSSVYDGDVPFRSTLSLWDTLGRALPRLHTLHLHKSFPALWLEFLLTEAMLFLGISHYRSCFNLPVLPYAKLAPRLPFRDPDGALTPGWPSLRCIALHQINLYETVNGSLPVCADVLLALLWARRQGGVPVWRLEIDECVNVCRLPYFRLFADVVYDGKDGTDDEGVGQLESLRSYSIGVFAEMIELSRTRQ</sequence>
<dbReference type="AlphaFoldDB" id="A0AAD6ZQE9"/>
<protein>
    <recommendedName>
        <fullName evidence="4">F-box domain-containing protein</fullName>
    </recommendedName>
</protein>
<feature type="region of interest" description="Disordered" evidence="1">
    <location>
        <begin position="23"/>
        <end position="48"/>
    </location>
</feature>
<dbReference type="Proteomes" id="UP001218218">
    <property type="component" value="Unassembled WGS sequence"/>
</dbReference>
<dbReference type="EMBL" id="JARIHO010000033">
    <property type="protein sequence ID" value="KAJ7334276.1"/>
    <property type="molecule type" value="Genomic_DNA"/>
</dbReference>
<feature type="compositionally biased region" description="Basic and acidic residues" evidence="1">
    <location>
        <begin position="37"/>
        <end position="46"/>
    </location>
</feature>
<comment type="caution">
    <text evidence="2">The sequence shown here is derived from an EMBL/GenBank/DDBJ whole genome shotgun (WGS) entry which is preliminary data.</text>
</comment>
<dbReference type="SUPFAM" id="SSF81383">
    <property type="entry name" value="F-box domain"/>
    <property type="match status" value="1"/>
</dbReference>
<evidence type="ECO:0008006" key="4">
    <source>
        <dbReference type="Google" id="ProtNLM"/>
    </source>
</evidence>
<reference evidence="2" key="1">
    <citation type="submission" date="2023-03" db="EMBL/GenBank/DDBJ databases">
        <title>Massive genome expansion in bonnet fungi (Mycena s.s.) driven by repeated elements and novel gene families across ecological guilds.</title>
        <authorList>
            <consortium name="Lawrence Berkeley National Laboratory"/>
            <person name="Harder C.B."/>
            <person name="Miyauchi S."/>
            <person name="Viragh M."/>
            <person name="Kuo A."/>
            <person name="Thoen E."/>
            <person name="Andreopoulos B."/>
            <person name="Lu D."/>
            <person name="Skrede I."/>
            <person name="Drula E."/>
            <person name="Henrissat B."/>
            <person name="Morin E."/>
            <person name="Kohler A."/>
            <person name="Barry K."/>
            <person name="LaButti K."/>
            <person name="Morin E."/>
            <person name="Salamov A."/>
            <person name="Lipzen A."/>
            <person name="Mereny Z."/>
            <person name="Hegedus B."/>
            <person name="Baldrian P."/>
            <person name="Stursova M."/>
            <person name="Weitz H."/>
            <person name="Taylor A."/>
            <person name="Grigoriev I.V."/>
            <person name="Nagy L.G."/>
            <person name="Martin F."/>
            <person name="Kauserud H."/>
        </authorList>
    </citation>
    <scope>NUCLEOTIDE SEQUENCE</scope>
    <source>
        <strain evidence="2">CBHHK002</strain>
    </source>
</reference>
<evidence type="ECO:0000256" key="1">
    <source>
        <dbReference type="SAM" id="MobiDB-lite"/>
    </source>
</evidence>
<keyword evidence="3" id="KW-1185">Reference proteome</keyword>
<name>A0AAD6ZQE9_9AGAR</name>
<accession>A0AAD6ZQE9</accession>
<proteinExistence type="predicted"/>